<dbReference type="PROSITE" id="PS50097">
    <property type="entry name" value="BTB"/>
    <property type="match status" value="1"/>
</dbReference>
<reference evidence="4" key="2">
    <citation type="submission" date="2020-06" db="EMBL/GenBank/DDBJ databases">
        <authorList>
            <person name="Sheffer M."/>
        </authorList>
    </citation>
    <scope>NUCLEOTIDE SEQUENCE</scope>
</reference>
<evidence type="ECO:0000256" key="1">
    <source>
        <dbReference type="ARBA" id="ARBA00002668"/>
    </source>
</evidence>
<dbReference type="PROSITE" id="PS50144">
    <property type="entry name" value="MATH"/>
    <property type="match status" value="1"/>
</dbReference>
<dbReference type="InterPro" id="IPR044784">
    <property type="entry name" value="At1g01640-like"/>
</dbReference>
<dbReference type="Gene3D" id="2.60.210.10">
    <property type="entry name" value="Apoptosis, Tumor Necrosis Factor Receptor Associated Protein 2, Chain A"/>
    <property type="match status" value="1"/>
</dbReference>
<evidence type="ECO:0000259" key="3">
    <source>
        <dbReference type="PROSITE" id="PS50144"/>
    </source>
</evidence>
<evidence type="ECO:0000259" key="2">
    <source>
        <dbReference type="PROSITE" id="PS50097"/>
    </source>
</evidence>
<dbReference type="PANTHER" id="PTHR47274">
    <property type="entry name" value="BTB/POZ DOMAIN CONTAINING PROTEIN, EXPRESSED-RELATED"/>
    <property type="match status" value="1"/>
</dbReference>
<organism evidence="4 5">
    <name type="scientific">Argiope bruennichi</name>
    <name type="common">Wasp spider</name>
    <name type="synonym">Aranea bruennichi</name>
    <dbReference type="NCBI Taxonomy" id="94029"/>
    <lineage>
        <taxon>Eukaryota</taxon>
        <taxon>Metazoa</taxon>
        <taxon>Ecdysozoa</taxon>
        <taxon>Arthropoda</taxon>
        <taxon>Chelicerata</taxon>
        <taxon>Arachnida</taxon>
        <taxon>Araneae</taxon>
        <taxon>Araneomorphae</taxon>
        <taxon>Entelegynae</taxon>
        <taxon>Araneoidea</taxon>
        <taxon>Araneidae</taxon>
        <taxon>Argiope</taxon>
    </lineage>
</organism>
<dbReference type="InterPro" id="IPR002083">
    <property type="entry name" value="MATH/TRAF_dom"/>
</dbReference>
<dbReference type="Gene3D" id="1.25.40.420">
    <property type="match status" value="1"/>
</dbReference>
<evidence type="ECO:0000313" key="4">
    <source>
        <dbReference type="EMBL" id="KAF8785112.1"/>
    </source>
</evidence>
<dbReference type="InterPro" id="IPR008974">
    <property type="entry name" value="TRAF-like"/>
</dbReference>
<gene>
    <name evidence="4" type="ORF">HNY73_010699</name>
</gene>
<dbReference type="Proteomes" id="UP000807504">
    <property type="component" value="Unassembled WGS sequence"/>
</dbReference>
<dbReference type="SUPFAM" id="SSF49599">
    <property type="entry name" value="TRAF domain-like"/>
    <property type="match status" value="1"/>
</dbReference>
<comment type="caution">
    <text evidence="4">The sequence shown here is derived from an EMBL/GenBank/DDBJ whole genome shotgun (WGS) entry which is preliminary data.</text>
</comment>
<evidence type="ECO:0000313" key="5">
    <source>
        <dbReference type="Proteomes" id="UP000807504"/>
    </source>
</evidence>
<dbReference type="PANTHER" id="PTHR47274:SF3">
    <property type="entry name" value="BTB DOMAIN-CONTAINING PROTEIN"/>
    <property type="match status" value="1"/>
</dbReference>
<feature type="domain" description="MATH" evidence="3">
    <location>
        <begin position="7"/>
        <end position="137"/>
    </location>
</feature>
<proteinExistence type="predicted"/>
<protein>
    <submittedName>
        <fullName evidence="4">Speckle-type POZ protein like</fullName>
    </submittedName>
</protein>
<comment type="function">
    <text evidence="1">May act as a substrate-specific adapter of an E3 ubiquitin-protein ligase complex (CUL3-RBX1-BTB) which mediates the ubiquitination and subsequent proteasomal degradation of target proteins.</text>
</comment>
<dbReference type="SMART" id="SM00225">
    <property type="entry name" value="BTB"/>
    <property type="match status" value="1"/>
</dbReference>
<dbReference type="Pfam" id="PF22486">
    <property type="entry name" value="MATH_2"/>
    <property type="match status" value="1"/>
</dbReference>
<reference evidence="4" key="1">
    <citation type="journal article" date="2020" name="bioRxiv">
        <title>Chromosome-level reference genome of the European wasp spider Argiope bruennichi: a resource for studies on range expansion and evolutionary adaptation.</title>
        <authorList>
            <person name="Sheffer M.M."/>
            <person name="Hoppe A."/>
            <person name="Krehenwinkel H."/>
            <person name="Uhl G."/>
            <person name="Kuss A.W."/>
            <person name="Jensen L."/>
            <person name="Jensen C."/>
            <person name="Gillespie R.G."/>
            <person name="Hoff K.J."/>
            <person name="Prost S."/>
        </authorList>
    </citation>
    <scope>NUCLEOTIDE SEQUENCE</scope>
</reference>
<dbReference type="InterPro" id="IPR011333">
    <property type="entry name" value="SKP1/BTB/POZ_sf"/>
</dbReference>
<dbReference type="SUPFAM" id="SSF54695">
    <property type="entry name" value="POZ domain"/>
    <property type="match status" value="1"/>
</dbReference>
<dbReference type="InterPro" id="IPR000210">
    <property type="entry name" value="BTB/POZ_dom"/>
</dbReference>
<dbReference type="Gene3D" id="3.30.710.10">
    <property type="entry name" value="Potassium Channel Kv1.1, Chain A"/>
    <property type="match status" value="1"/>
</dbReference>
<accession>A0A8T0F3T2</accession>
<sequence length="494" mass="57703">MSKVLFEFFYTWRLENVHLCWEKTDEFLRSPAFEVEWLQKSSVSLRLYPKGMAGKEDYISYYAAIENKQTAPNKGFRANLYLLAADGSKIQAEIPEGFLSMKKSGLYGYSQFISWQTLWDKESNYFPNSTLTLCCRIWSEREADVKGKKKSTERKAFIRTCIRKEVISKLMVIDSIALIGEIRSLTQDHPIATFSASFDKSHKNLIIDIDAKQNDKILMSMFKLTLIDEKRKRIFWKKYLWNNASNLETIKLSSHFSQNTEQYVPHEMFAEKFLFLDCRFDFTTGCVMQKQEKDDYGSNLNLWLPQPFPSSEETSQCPNIADALLNMYLDETSHDICIETSTSSITAHEMVLCSRSEKFKSLMKIKDVKTSLKTVIVEEDIDTMKRLIYFLYTDVIQETNWKILMNLYNAAMKYEIDLLKHKCRNLIKTKLEISNVVEILILAKKYKDVELNALARNFIMENDAAVFNTTEWKSFMKSDPNFAVQTMLSKYHLK</sequence>
<dbReference type="AlphaFoldDB" id="A0A8T0F3T2"/>
<feature type="domain" description="BTB" evidence="2">
    <location>
        <begin position="334"/>
        <end position="400"/>
    </location>
</feature>
<dbReference type="EMBL" id="JABXBU010000030">
    <property type="protein sequence ID" value="KAF8785112.1"/>
    <property type="molecule type" value="Genomic_DNA"/>
</dbReference>
<dbReference type="Pfam" id="PF00651">
    <property type="entry name" value="BTB"/>
    <property type="match status" value="1"/>
</dbReference>
<keyword evidence="5" id="KW-1185">Reference proteome</keyword>
<name>A0A8T0F3T2_ARGBR</name>
<dbReference type="CDD" id="cd18186">
    <property type="entry name" value="BTB_POZ_ZBTB_KLHL-like"/>
    <property type="match status" value="1"/>
</dbReference>